<reference evidence="13" key="1">
    <citation type="journal article" date="2014" name="Nat. Commun.">
        <title>Genomic adaptations of the halophilic Dead Sea filamentous fungus Eurotium rubrum.</title>
        <authorList>
            <person name="Kis-Papo T."/>
            <person name="Weig A.R."/>
            <person name="Riley R."/>
            <person name="Persoh D."/>
            <person name="Salamov A."/>
            <person name="Sun H."/>
            <person name="Lipzen A."/>
            <person name="Wasser S.P."/>
            <person name="Rambold G."/>
            <person name="Grigoriev I.V."/>
            <person name="Nevo E."/>
        </authorList>
    </citation>
    <scope>NUCLEOTIDE SEQUENCE [LARGE SCALE GENOMIC DNA]</scope>
    <source>
        <strain evidence="13">CBS 135680</strain>
    </source>
</reference>
<evidence type="ECO:0000256" key="9">
    <source>
        <dbReference type="SAM" id="MobiDB-lite"/>
    </source>
</evidence>
<dbReference type="Gene3D" id="1.20.5.110">
    <property type="match status" value="1"/>
</dbReference>
<dbReference type="FunFam" id="1.20.5.110:FF:000060">
    <property type="entry name" value="SNARE complex subunit (Syn8)"/>
    <property type="match status" value="1"/>
</dbReference>
<dbReference type="STRING" id="1388766.A0A017SIQ9"/>
<dbReference type="GO" id="GO:0015031">
    <property type="term" value="P:protein transport"/>
    <property type="evidence" value="ECO:0007669"/>
    <property type="project" value="UniProtKB-KW"/>
</dbReference>
<dbReference type="HOGENOM" id="CLU_053570_0_0_1"/>
<keyword evidence="6 10" id="KW-1133">Transmembrane helix</keyword>
<dbReference type="OrthoDB" id="244190at2759"/>
<feature type="region of interest" description="Disordered" evidence="9">
    <location>
        <begin position="92"/>
        <end position="168"/>
    </location>
</feature>
<feature type="domain" description="T-SNARE coiled-coil homology" evidence="11">
    <location>
        <begin position="179"/>
        <end position="241"/>
    </location>
</feature>
<comment type="subcellular location">
    <subcellularLocation>
        <location evidence="2">Endomembrane system</location>
    </subcellularLocation>
    <subcellularLocation>
        <location evidence="1">Membrane</location>
        <topology evidence="1">Single-pass membrane protein</topology>
    </subcellularLocation>
</comment>
<evidence type="ECO:0000256" key="7">
    <source>
        <dbReference type="ARBA" id="ARBA00023054"/>
    </source>
</evidence>
<accession>A0A017SIQ9</accession>
<dbReference type="Proteomes" id="UP000019804">
    <property type="component" value="Unassembled WGS sequence"/>
</dbReference>
<dbReference type="PANTHER" id="PTHR12791">
    <property type="entry name" value="GOLGI SNARE BET1-RELATED"/>
    <property type="match status" value="1"/>
</dbReference>
<dbReference type="EMBL" id="KK088418">
    <property type="protein sequence ID" value="EYE96626.1"/>
    <property type="molecule type" value="Genomic_DNA"/>
</dbReference>
<dbReference type="GO" id="GO:0005768">
    <property type="term" value="C:endosome"/>
    <property type="evidence" value="ECO:0007669"/>
    <property type="project" value="UniProtKB-ARBA"/>
</dbReference>
<protein>
    <submittedName>
        <fullName evidence="12">Putative SNARE complex subunit</fullName>
    </submittedName>
</protein>
<dbReference type="SMART" id="SM00397">
    <property type="entry name" value="t_SNARE"/>
    <property type="match status" value="1"/>
</dbReference>
<keyword evidence="5" id="KW-0653">Protein transport</keyword>
<feature type="transmembrane region" description="Helical" evidence="10">
    <location>
        <begin position="249"/>
        <end position="268"/>
    </location>
</feature>
<dbReference type="AlphaFoldDB" id="A0A017SIQ9"/>
<evidence type="ECO:0000313" key="13">
    <source>
        <dbReference type="Proteomes" id="UP000019804"/>
    </source>
</evidence>
<evidence type="ECO:0000313" key="12">
    <source>
        <dbReference type="EMBL" id="EYE96626.1"/>
    </source>
</evidence>
<dbReference type="GeneID" id="63696657"/>
<evidence type="ECO:0000256" key="8">
    <source>
        <dbReference type="ARBA" id="ARBA00023136"/>
    </source>
</evidence>
<keyword evidence="7" id="KW-0175">Coiled coil</keyword>
<name>A0A017SIQ9_ASPRC</name>
<proteinExistence type="predicted"/>
<dbReference type="PROSITE" id="PS50192">
    <property type="entry name" value="T_SNARE"/>
    <property type="match status" value="1"/>
</dbReference>
<dbReference type="SUPFAM" id="SSF58038">
    <property type="entry name" value="SNARE fusion complex"/>
    <property type="match status" value="1"/>
</dbReference>
<dbReference type="RefSeq" id="XP_040640314.1">
    <property type="nucleotide sequence ID" value="XM_040781533.1"/>
</dbReference>
<evidence type="ECO:0000256" key="10">
    <source>
        <dbReference type="SAM" id="Phobius"/>
    </source>
</evidence>
<dbReference type="GO" id="GO:0006896">
    <property type="term" value="P:Golgi to vacuole transport"/>
    <property type="evidence" value="ECO:0007669"/>
    <property type="project" value="UniProtKB-ARBA"/>
</dbReference>
<dbReference type="GO" id="GO:0061025">
    <property type="term" value="P:membrane fusion"/>
    <property type="evidence" value="ECO:0007669"/>
    <property type="project" value="UniProtKB-ARBA"/>
</dbReference>
<evidence type="ECO:0000256" key="6">
    <source>
        <dbReference type="ARBA" id="ARBA00022989"/>
    </source>
</evidence>
<sequence length="269" mass="30080">MMNPSQLFLLADHIKLSLLERQRAISLSLEPNSQDGEISRSLESLREGIEAAEAEQRRLEKAGDEDAADWKDQLDQLHIQFRDLSIQFHGEGSAGATLSSPNDPALASDFARANNTSPDLKQPVPQHPPTKNVQFMAAGADEDEDPNRRNLFQPYRDSPSPPGVDQSNMDNQQVHAYHSQVLRDQDDQLDRLGESIGRQHQLSIQIGDELDGHIALLDEVDEGVNRHQTRLDRARKGLDKVRRSAGDNWSLMTIVGLIIILIILIVILK</sequence>
<dbReference type="InterPro" id="IPR000727">
    <property type="entry name" value="T_SNARE_dom"/>
</dbReference>
<evidence type="ECO:0000256" key="2">
    <source>
        <dbReference type="ARBA" id="ARBA00004308"/>
    </source>
</evidence>
<gene>
    <name evidence="12" type="ORF">EURHEDRAFT_411132</name>
</gene>
<keyword evidence="3" id="KW-0813">Transport</keyword>
<keyword evidence="13" id="KW-1185">Reference proteome</keyword>
<evidence type="ECO:0000256" key="5">
    <source>
        <dbReference type="ARBA" id="ARBA00022927"/>
    </source>
</evidence>
<evidence type="ECO:0000259" key="11">
    <source>
        <dbReference type="PROSITE" id="PS50192"/>
    </source>
</evidence>
<dbReference type="GO" id="GO:0016020">
    <property type="term" value="C:membrane"/>
    <property type="evidence" value="ECO:0007669"/>
    <property type="project" value="UniProtKB-SubCell"/>
</dbReference>
<evidence type="ECO:0000256" key="1">
    <source>
        <dbReference type="ARBA" id="ARBA00004167"/>
    </source>
</evidence>
<dbReference type="CDD" id="cd15859">
    <property type="entry name" value="SNARE_SYN8"/>
    <property type="match status" value="1"/>
</dbReference>
<evidence type="ECO:0000256" key="3">
    <source>
        <dbReference type="ARBA" id="ARBA00022448"/>
    </source>
</evidence>
<keyword evidence="8 10" id="KW-0472">Membrane</keyword>
<organism evidence="12 13">
    <name type="scientific">Aspergillus ruber (strain CBS 135680)</name>
    <dbReference type="NCBI Taxonomy" id="1388766"/>
    <lineage>
        <taxon>Eukaryota</taxon>
        <taxon>Fungi</taxon>
        <taxon>Dikarya</taxon>
        <taxon>Ascomycota</taxon>
        <taxon>Pezizomycotina</taxon>
        <taxon>Eurotiomycetes</taxon>
        <taxon>Eurotiomycetidae</taxon>
        <taxon>Eurotiales</taxon>
        <taxon>Aspergillaceae</taxon>
        <taxon>Aspergillus</taxon>
        <taxon>Aspergillus subgen. Aspergillus</taxon>
    </lineage>
</organism>
<keyword evidence="4 10" id="KW-0812">Transmembrane</keyword>
<evidence type="ECO:0000256" key="4">
    <source>
        <dbReference type="ARBA" id="ARBA00022692"/>
    </source>
</evidence>